<dbReference type="InterPro" id="IPR007487">
    <property type="entry name" value="ABC_transpt-TYRBP-like"/>
</dbReference>
<dbReference type="Pfam" id="PF04392">
    <property type="entry name" value="ABC_sub_bind"/>
    <property type="match status" value="1"/>
</dbReference>
<evidence type="ECO:0000256" key="1">
    <source>
        <dbReference type="SAM" id="Phobius"/>
    </source>
</evidence>
<dbReference type="AlphaFoldDB" id="A0A8J7FMK4"/>
<reference evidence="2" key="1">
    <citation type="submission" date="2020-10" db="EMBL/GenBank/DDBJ databases">
        <title>Bacterium isolated from coastal waters sediment.</title>
        <authorList>
            <person name="Chen R.-J."/>
            <person name="Lu D.-C."/>
            <person name="Zhu K.-L."/>
            <person name="Du Z.-J."/>
        </authorList>
    </citation>
    <scope>NUCLEOTIDE SEQUENCE</scope>
    <source>
        <strain evidence="2">N1Y112</strain>
    </source>
</reference>
<sequence length="317" mass="35808">MADLKRTLQPGRWLDLKRLFGLIICLPMLVAPLSAATLAVLYPEAPPPYKQVFDQIVDGIDERHADRLIRYPLETRYNPEQVLAQLDRDQVDMVITLGRRGYSLINDINGHYPFVSGALPLTPNGTLSGVSLITDPDNLFSQLNVLSPVTKRVFVLYTAKSRWMVELAKVSAKKKGLELWAYEVNTLSDAVRKYEEVLDNARNGSDAIWLPLDKVTANETVILPMLLREAWDRRLVMFSSKPSHVKRGALFSIYPNNQQSGERLAEMVKELFSGKTMPGVEPSRSLHLGVNLRTAVHLGMEYSPTLTRSFYRTFPQP</sequence>
<evidence type="ECO:0000313" key="2">
    <source>
        <dbReference type="EMBL" id="MBE9399073.1"/>
    </source>
</evidence>
<protein>
    <recommendedName>
        <fullName evidence="4">ABC transporter substrate-binding protein</fullName>
    </recommendedName>
</protein>
<name>A0A8J7FMK4_9GAMM</name>
<dbReference type="PANTHER" id="PTHR35271:SF1">
    <property type="entry name" value="ABC TRANSPORTER, SUBSTRATE-BINDING LIPOPROTEIN"/>
    <property type="match status" value="1"/>
</dbReference>
<dbReference type="Proteomes" id="UP000640333">
    <property type="component" value="Unassembled WGS sequence"/>
</dbReference>
<feature type="transmembrane region" description="Helical" evidence="1">
    <location>
        <begin position="20"/>
        <end position="42"/>
    </location>
</feature>
<keyword evidence="1" id="KW-0812">Transmembrane</keyword>
<organism evidence="2 3">
    <name type="scientific">Pontibacterium sinense</name>
    <dbReference type="NCBI Taxonomy" id="2781979"/>
    <lineage>
        <taxon>Bacteria</taxon>
        <taxon>Pseudomonadati</taxon>
        <taxon>Pseudomonadota</taxon>
        <taxon>Gammaproteobacteria</taxon>
        <taxon>Oceanospirillales</taxon>
        <taxon>Oceanospirillaceae</taxon>
        <taxon>Pontibacterium</taxon>
    </lineage>
</organism>
<comment type="caution">
    <text evidence="2">The sequence shown here is derived from an EMBL/GenBank/DDBJ whole genome shotgun (WGS) entry which is preliminary data.</text>
</comment>
<dbReference type="EMBL" id="JADEYS010000021">
    <property type="protein sequence ID" value="MBE9399073.1"/>
    <property type="molecule type" value="Genomic_DNA"/>
</dbReference>
<evidence type="ECO:0000313" key="3">
    <source>
        <dbReference type="Proteomes" id="UP000640333"/>
    </source>
</evidence>
<proteinExistence type="predicted"/>
<keyword evidence="3" id="KW-1185">Reference proteome</keyword>
<keyword evidence="1" id="KW-1133">Transmembrane helix</keyword>
<gene>
    <name evidence="2" type="ORF">IOQ59_17575</name>
</gene>
<keyword evidence="1" id="KW-0472">Membrane</keyword>
<dbReference type="Gene3D" id="3.40.50.2300">
    <property type="match status" value="1"/>
</dbReference>
<accession>A0A8J7FMK4</accession>
<evidence type="ECO:0008006" key="4">
    <source>
        <dbReference type="Google" id="ProtNLM"/>
    </source>
</evidence>
<dbReference type="PANTHER" id="PTHR35271">
    <property type="entry name" value="ABC TRANSPORTER, SUBSTRATE-BINDING LIPOPROTEIN-RELATED"/>
    <property type="match status" value="1"/>
</dbReference>